<accession>A0A849SRG2</accession>
<dbReference type="InterPro" id="IPR038135">
    <property type="entry name" value="Methylthiotransferase_N_sf"/>
</dbReference>
<keyword evidence="3 8" id="KW-0808">Transferase</keyword>
<dbReference type="NCBIfam" id="TIGR01125">
    <property type="entry name" value="30S ribosomal protein S12 methylthiotransferase RimO"/>
    <property type="match status" value="1"/>
</dbReference>
<dbReference type="InterPro" id="IPR005839">
    <property type="entry name" value="Methylthiotransferase"/>
</dbReference>
<sequence length="459" mass="50373">MSRAAIPPALAFVTLGCPKNQVDSENMLGLLVRDGFRTVGDPGDADVAVVNTCAFLQSAVKESRAAIAEVAALKARGKLRGLIVTGCLAQRAGEGLLADFPAVDAVLGTGQWRDVVQVARRVLEGDATRTAVTASPGGALDPDTPRALSTPRHLAYLKISEGCDHRCTFCIIPHLRGDQRSRPVAEVVAEARRLASHGVREINLIGQDTTGYGTDLPGRPTLADLLEALDEVETLRWIRVQYTYPRLWSDRLIEVWARAKRVVPYVDMPLQHIAQDMLRTMARAMTETQTRELVQRIKRGIPGVAFRTNFIVGFPGETEEHFETLERYVAEEGFDHVVVFDYEREPETPSHSMTGQVPVRKRKHRRARLLARQQQLSRERLARRVGERIEVMIDGEAGRGQWAARTAGQACEVDSGVVVEGDGLTPGECVPVRVIGASAYDLFARVEPAETHGLKVLGG</sequence>
<dbReference type="SFLD" id="SFLDG01061">
    <property type="entry name" value="methylthiotransferase"/>
    <property type="match status" value="1"/>
</dbReference>
<keyword evidence="12" id="KW-0687">Ribonucleoprotein</keyword>
<comment type="subcellular location">
    <subcellularLocation>
        <location evidence="8">Cytoplasm</location>
    </subcellularLocation>
</comment>
<feature type="domain" description="TRAM" evidence="9">
    <location>
        <begin position="382"/>
        <end position="448"/>
    </location>
</feature>
<dbReference type="FunFam" id="3.80.30.20:FF:000001">
    <property type="entry name" value="tRNA-2-methylthio-N(6)-dimethylallyladenosine synthase 2"/>
    <property type="match status" value="1"/>
</dbReference>
<dbReference type="GO" id="GO:0006400">
    <property type="term" value="P:tRNA modification"/>
    <property type="evidence" value="ECO:0007669"/>
    <property type="project" value="InterPro"/>
</dbReference>
<dbReference type="PANTHER" id="PTHR43837:SF1">
    <property type="entry name" value="RIBOSOMAL PROTEIN US12 METHYLTHIOTRANSFERASE RIMO"/>
    <property type="match status" value="1"/>
</dbReference>
<comment type="similarity">
    <text evidence="8">Belongs to the methylthiotransferase family. RimO subfamily.</text>
</comment>
<dbReference type="Gene3D" id="3.40.50.12160">
    <property type="entry name" value="Methylthiotransferase, N-terminal domain"/>
    <property type="match status" value="1"/>
</dbReference>
<evidence type="ECO:0000313" key="13">
    <source>
        <dbReference type="Proteomes" id="UP000580839"/>
    </source>
</evidence>
<evidence type="ECO:0000256" key="4">
    <source>
        <dbReference type="ARBA" id="ARBA00022691"/>
    </source>
</evidence>
<dbReference type="PROSITE" id="PS01278">
    <property type="entry name" value="MTTASE_RADICAL"/>
    <property type="match status" value="1"/>
</dbReference>
<dbReference type="AlphaFoldDB" id="A0A849SRG2"/>
<evidence type="ECO:0000256" key="3">
    <source>
        <dbReference type="ARBA" id="ARBA00022679"/>
    </source>
</evidence>
<feature type="binding site" evidence="8">
    <location>
        <position position="170"/>
    </location>
    <ligand>
        <name>[4Fe-4S] cluster</name>
        <dbReference type="ChEBI" id="CHEBI:49883"/>
        <label>2</label>
        <note>4Fe-4S-S-AdoMet</note>
    </ligand>
</feature>
<dbReference type="InterPro" id="IPR005840">
    <property type="entry name" value="Ribosomal_uS12_MeSTrfase_RimO"/>
</dbReference>
<comment type="catalytic activity">
    <reaction evidence="8">
        <text>L-aspartate(89)-[ribosomal protein uS12]-hydrogen + (sulfur carrier)-SH + AH2 + 2 S-adenosyl-L-methionine = 3-methylsulfanyl-L-aspartate(89)-[ribosomal protein uS12]-hydrogen + (sulfur carrier)-H + 5'-deoxyadenosine + L-methionine + A + S-adenosyl-L-homocysteine + 2 H(+)</text>
        <dbReference type="Rhea" id="RHEA:37087"/>
        <dbReference type="Rhea" id="RHEA-COMP:10460"/>
        <dbReference type="Rhea" id="RHEA-COMP:10461"/>
        <dbReference type="Rhea" id="RHEA-COMP:14737"/>
        <dbReference type="Rhea" id="RHEA-COMP:14739"/>
        <dbReference type="ChEBI" id="CHEBI:13193"/>
        <dbReference type="ChEBI" id="CHEBI:15378"/>
        <dbReference type="ChEBI" id="CHEBI:17319"/>
        <dbReference type="ChEBI" id="CHEBI:17499"/>
        <dbReference type="ChEBI" id="CHEBI:29917"/>
        <dbReference type="ChEBI" id="CHEBI:29961"/>
        <dbReference type="ChEBI" id="CHEBI:57844"/>
        <dbReference type="ChEBI" id="CHEBI:57856"/>
        <dbReference type="ChEBI" id="CHEBI:59789"/>
        <dbReference type="ChEBI" id="CHEBI:64428"/>
        <dbReference type="ChEBI" id="CHEBI:73599"/>
        <dbReference type="EC" id="2.8.4.4"/>
    </reaction>
</comment>
<dbReference type="GO" id="GO:0005829">
    <property type="term" value="C:cytosol"/>
    <property type="evidence" value="ECO:0007669"/>
    <property type="project" value="TreeGrafter"/>
</dbReference>
<name>A0A849SRG2_UNCEI</name>
<evidence type="ECO:0000256" key="1">
    <source>
        <dbReference type="ARBA" id="ARBA00022485"/>
    </source>
</evidence>
<keyword evidence="1 8" id="KW-0004">4Fe-4S</keyword>
<feature type="binding site" evidence="8">
    <location>
        <position position="53"/>
    </location>
    <ligand>
        <name>[4Fe-4S] cluster</name>
        <dbReference type="ChEBI" id="CHEBI:49883"/>
        <label>1</label>
    </ligand>
</feature>
<feature type="domain" description="MTTase N-terminal" evidence="10">
    <location>
        <begin position="8"/>
        <end position="124"/>
    </location>
</feature>
<keyword evidence="5 8" id="KW-0479">Metal-binding</keyword>
<dbReference type="PROSITE" id="PS50926">
    <property type="entry name" value="TRAM"/>
    <property type="match status" value="1"/>
</dbReference>
<dbReference type="EMBL" id="JABFRW010000204">
    <property type="protein sequence ID" value="NOT35587.1"/>
    <property type="molecule type" value="Genomic_DNA"/>
</dbReference>
<dbReference type="GO" id="GO:0005840">
    <property type="term" value="C:ribosome"/>
    <property type="evidence" value="ECO:0007669"/>
    <property type="project" value="UniProtKB-KW"/>
</dbReference>
<evidence type="ECO:0000256" key="5">
    <source>
        <dbReference type="ARBA" id="ARBA00022723"/>
    </source>
</evidence>
<dbReference type="InterPro" id="IPR023404">
    <property type="entry name" value="rSAM_horseshoe"/>
</dbReference>
<evidence type="ECO:0000256" key="6">
    <source>
        <dbReference type="ARBA" id="ARBA00023004"/>
    </source>
</evidence>
<dbReference type="InterPro" id="IPR002792">
    <property type="entry name" value="TRAM_dom"/>
</dbReference>
<comment type="function">
    <text evidence="8">Catalyzes the methylthiolation of an aspartic acid residue of ribosomal protein uS12.</text>
</comment>
<keyword evidence="12" id="KW-0689">Ribosomal protein</keyword>
<evidence type="ECO:0000259" key="9">
    <source>
        <dbReference type="PROSITE" id="PS50926"/>
    </source>
</evidence>
<dbReference type="Pfam" id="PF18693">
    <property type="entry name" value="TRAM_2"/>
    <property type="match status" value="1"/>
</dbReference>
<dbReference type="EC" id="2.8.4.4" evidence="8"/>
<feature type="domain" description="Radical SAM core" evidence="11">
    <location>
        <begin position="149"/>
        <end position="379"/>
    </location>
</feature>
<dbReference type="SFLD" id="SFLDF00274">
    <property type="entry name" value="ribosomal_protein_S12_methylth"/>
    <property type="match status" value="1"/>
</dbReference>
<feature type="binding site" evidence="8">
    <location>
        <position position="167"/>
    </location>
    <ligand>
        <name>[4Fe-4S] cluster</name>
        <dbReference type="ChEBI" id="CHEBI:49883"/>
        <label>2</label>
        <note>4Fe-4S-S-AdoMet</note>
    </ligand>
</feature>
<protein>
    <recommendedName>
        <fullName evidence="8">Ribosomal protein uS12 methylthiotransferase RimO</fullName>
        <shortName evidence="8">uS12 MTTase</shortName>
        <shortName evidence="8">uS12 methylthiotransferase</shortName>
        <ecNumber evidence="8">2.8.4.4</ecNumber>
    </recommendedName>
    <alternativeName>
        <fullName evidence="8">Ribosomal protein uS12 (aspartate-C(3))-methylthiotransferase</fullName>
    </alternativeName>
    <alternativeName>
        <fullName evidence="8">Ribosome maturation factor RimO</fullName>
    </alternativeName>
</protein>
<keyword evidence="4 8" id="KW-0949">S-adenosyl-L-methionine</keyword>
<dbReference type="Gene3D" id="3.80.30.20">
    <property type="entry name" value="tm_1862 like domain"/>
    <property type="match status" value="1"/>
</dbReference>
<evidence type="ECO:0000259" key="10">
    <source>
        <dbReference type="PROSITE" id="PS51449"/>
    </source>
</evidence>
<gene>
    <name evidence="8 12" type="primary">rimO</name>
    <name evidence="12" type="ORF">HOP12_15690</name>
</gene>
<evidence type="ECO:0000256" key="8">
    <source>
        <dbReference type="HAMAP-Rule" id="MF_01865"/>
    </source>
</evidence>
<keyword evidence="2 8" id="KW-0963">Cytoplasm</keyword>
<dbReference type="NCBIfam" id="TIGR00089">
    <property type="entry name" value="MiaB/RimO family radical SAM methylthiotransferase"/>
    <property type="match status" value="1"/>
</dbReference>
<organism evidence="12 13">
    <name type="scientific">Eiseniibacteriota bacterium</name>
    <dbReference type="NCBI Taxonomy" id="2212470"/>
    <lineage>
        <taxon>Bacteria</taxon>
        <taxon>Candidatus Eiseniibacteriota</taxon>
    </lineage>
</organism>
<dbReference type="PROSITE" id="PS51257">
    <property type="entry name" value="PROKAR_LIPOPROTEIN"/>
    <property type="match status" value="1"/>
</dbReference>
<evidence type="ECO:0000313" key="12">
    <source>
        <dbReference type="EMBL" id="NOT35587.1"/>
    </source>
</evidence>
<dbReference type="HAMAP" id="MF_01865">
    <property type="entry name" value="MTTase_RimO"/>
    <property type="match status" value="1"/>
</dbReference>
<dbReference type="GO" id="GO:0046872">
    <property type="term" value="F:metal ion binding"/>
    <property type="evidence" value="ECO:0007669"/>
    <property type="project" value="UniProtKB-KW"/>
</dbReference>
<proteinExistence type="inferred from homology"/>
<dbReference type="SFLD" id="SFLDG01082">
    <property type="entry name" value="B12-binding_domain_containing"/>
    <property type="match status" value="1"/>
</dbReference>
<dbReference type="SMART" id="SM00729">
    <property type="entry name" value="Elp3"/>
    <property type="match status" value="1"/>
</dbReference>
<dbReference type="GO" id="GO:0035599">
    <property type="term" value="F:aspartic acid methylthiotransferase activity"/>
    <property type="evidence" value="ECO:0007669"/>
    <property type="project" value="TreeGrafter"/>
</dbReference>
<dbReference type="CDD" id="cd01335">
    <property type="entry name" value="Radical_SAM"/>
    <property type="match status" value="1"/>
</dbReference>
<dbReference type="PROSITE" id="PS51918">
    <property type="entry name" value="RADICAL_SAM"/>
    <property type="match status" value="1"/>
</dbReference>
<dbReference type="InterPro" id="IPR020612">
    <property type="entry name" value="Methylthiotransferase_CS"/>
</dbReference>
<feature type="binding site" evidence="8">
    <location>
        <position position="17"/>
    </location>
    <ligand>
        <name>[4Fe-4S] cluster</name>
        <dbReference type="ChEBI" id="CHEBI:49883"/>
        <label>1</label>
    </ligand>
</feature>
<evidence type="ECO:0000256" key="2">
    <source>
        <dbReference type="ARBA" id="ARBA00022490"/>
    </source>
</evidence>
<keyword evidence="6 8" id="KW-0408">Iron</keyword>
<dbReference type="SFLD" id="SFLDS00029">
    <property type="entry name" value="Radical_SAM"/>
    <property type="match status" value="1"/>
</dbReference>
<dbReference type="InterPro" id="IPR007197">
    <property type="entry name" value="rSAM"/>
</dbReference>
<dbReference type="SUPFAM" id="SSF102114">
    <property type="entry name" value="Radical SAM enzymes"/>
    <property type="match status" value="1"/>
</dbReference>
<dbReference type="InterPro" id="IPR012340">
    <property type="entry name" value="NA-bd_OB-fold"/>
</dbReference>
<dbReference type="GO" id="GO:0051539">
    <property type="term" value="F:4 iron, 4 sulfur cluster binding"/>
    <property type="evidence" value="ECO:0007669"/>
    <property type="project" value="UniProtKB-UniRule"/>
</dbReference>
<dbReference type="Pfam" id="PF04055">
    <property type="entry name" value="Radical_SAM"/>
    <property type="match status" value="1"/>
</dbReference>
<evidence type="ECO:0000256" key="7">
    <source>
        <dbReference type="ARBA" id="ARBA00023014"/>
    </source>
</evidence>
<dbReference type="GO" id="GO:0103039">
    <property type="term" value="F:protein methylthiotransferase activity"/>
    <property type="evidence" value="ECO:0007669"/>
    <property type="project" value="UniProtKB-EC"/>
</dbReference>
<dbReference type="InterPro" id="IPR013848">
    <property type="entry name" value="Methylthiotransferase_N"/>
</dbReference>
<dbReference type="Pfam" id="PF00919">
    <property type="entry name" value="UPF0004"/>
    <property type="match status" value="1"/>
</dbReference>
<evidence type="ECO:0000259" key="11">
    <source>
        <dbReference type="PROSITE" id="PS51918"/>
    </source>
</evidence>
<dbReference type="Gene3D" id="2.40.50.140">
    <property type="entry name" value="Nucleic acid-binding proteins"/>
    <property type="match status" value="1"/>
</dbReference>
<dbReference type="PROSITE" id="PS51449">
    <property type="entry name" value="MTTASE_N"/>
    <property type="match status" value="1"/>
</dbReference>
<dbReference type="InterPro" id="IPR058240">
    <property type="entry name" value="rSAM_sf"/>
</dbReference>
<dbReference type="PANTHER" id="PTHR43837">
    <property type="entry name" value="RIBOSOMAL PROTEIN S12 METHYLTHIOTRANSFERASE RIMO"/>
    <property type="match status" value="1"/>
</dbReference>
<feature type="binding site" evidence="8">
    <location>
        <position position="87"/>
    </location>
    <ligand>
        <name>[4Fe-4S] cluster</name>
        <dbReference type="ChEBI" id="CHEBI:49883"/>
        <label>1</label>
    </ligand>
</feature>
<keyword evidence="7 8" id="KW-0411">Iron-sulfur</keyword>
<comment type="cofactor">
    <cofactor evidence="8">
        <name>[4Fe-4S] cluster</name>
        <dbReference type="ChEBI" id="CHEBI:49883"/>
    </cofactor>
    <text evidence="8">Binds 2 [4Fe-4S] clusters. One cluster is coordinated with 3 cysteines and an exchangeable S-adenosyl-L-methionine.</text>
</comment>
<reference evidence="12 13" key="1">
    <citation type="submission" date="2020-04" db="EMBL/GenBank/DDBJ databases">
        <title>Metagenomic profiling of ammonia- and methane-oxidizing microorganisms in a Dutch drinking water treatment plant.</title>
        <authorList>
            <person name="Poghosyan L."/>
            <person name="Leucker S."/>
        </authorList>
    </citation>
    <scope>NUCLEOTIDE SEQUENCE [LARGE SCALE GENOMIC DNA]</scope>
    <source>
        <strain evidence="12">S-RSF-IL-03</strain>
    </source>
</reference>
<dbReference type="InterPro" id="IPR006638">
    <property type="entry name" value="Elp3/MiaA/NifB-like_rSAM"/>
</dbReference>
<comment type="caution">
    <text evidence="12">The sequence shown here is derived from an EMBL/GenBank/DDBJ whole genome shotgun (WGS) entry which is preliminary data.</text>
</comment>
<dbReference type="Proteomes" id="UP000580839">
    <property type="component" value="Unassembled WGS sequence"/>
</dbReference>
<feature type="binding site" evidence="8">
    <location>
        <position position="163"/>
    </location>
    <ligand>
        <name>[4Fe-4S] cluster</name>
        <dbReference type="ChEBI" id="CHEBI:49883"/>
        <label>2</label>
        <note>4Fe-4S-S-AdoMet</note>
    </ligand>
</feature>